<reference evidence="2" key="1">
    <citation type="submission" date="2021-06" db="EMBL/GenBank/DDBJ databases">
        <title>Description of novel taxa of the family Lachnospiraceae.</title>
        <authorList>
            <person name="Chaplin A.V."/>
            <person name="Sokolova S.R."/>
            <person name="Pikina A.P."/>
            <person name="Korzhanova M."/>
            <person name="Belova V."/>
            <person name="Korostin D."/>
            <person name="Efimov B.A."/>
        </authorList>
    </citation>
    <scope>NUCLEOTIDE SEQUENCE</scope>
    <source>
        <strain evidence="2">ASD5720</strain>
    </source>
</reference>
<comment type="caution">
    <text evidence="2">The sequence shown here is derived from an EMBL/GenBank/DDBJ whole genome shotgun (WGS) entry which is preliminary data.</text>
</comment>
<dbReference type="AlphaFoldDB" id="A0A949NI43"/>
<accession>A0A949NI43</accession>
<gene>
    <name evidence="2" type="ORF">KTH89_22655</name>
</gene>
<feature type="compositionally biased region" description="Basic and acidic residues" evidence="1">
    <location>
        <begin position="109"/>
        <end position="125"/>
    </location>
</feature>
<name>A0A949NI43_9FIRM</name>
<feature type="region of interest" description="Disordered" evidence="1">
    <location>
        <begin position="106"/>
        <end position="132"/>
    </location>
</feature>
<dbReference type="EMBL" id="JAHQCW010000056">
    <property type="protein sequence ID" value="MBU9739338.1"/>
    <property type="molecule type" value="Genomic_DNA"/>
</dbReference>
<evidence type="ECO:0000313" key="3">
    <source>
        <dbReference type="Proteomes" id="UP000712157"/>
    </source>
</evidence>
<sequence>MPNEENLKGHGFHERTAEEQREIAIAGGKASGEARRRKANFRKTLNLLLTAKIDSPEWTPILESLGLDSTLESALNMAMIKEGLSGNVKAYEAIARYAGQSEMTEADEAEQKIRTDRARRARDQEIGDETGAEENIRAFMKAMRPTQEELDNLFTEEGVEDGEEAEETGKV</sequence>
<evidence type="ECO:0000256" key="1">
    <source>
        <dbReference type="SAM" id="MobiDB-lite"/>
    </source>
</evidence>
<dbReference type="RefSeq" id="WP_238723216.1">
    <property type="nucleotide sequence ID" value="NZ_JAHQCW010000056.1"/>
</dbReference>
<dbReference type="Proteomes" id="UP000712157">
    <property type="component" value="Unassembled WGS sequence"/>
</dbReference>
<evidence type="ECO:0000313" key="2">
    <source>
        <dbReference type="EMBL" id="MBU9739338.1"/>
    </source>
</evidence>
<keyword evidence="3" id="KW-1185">Reference proteome</keyword>
<protein>
    <submittedName>
        <fullName evidence="2">Uncharacterized protein</fullName>
    </submittedName>
</protein>
<proteinExistence type="predicted"/>
<organism evidence="2 3">
    <name type="scientific">Diplocloster agilis</name>
    <dbReference type="NCBI Taxonomy" id="2850323"/>
    <lineage>
        <taxon>Bacteria</taxon>
        <taxon>Bacillati</taxon>
        <taxon>Bacillota</taxon>
        <taxon>Clostridia</taxon>
        <taxon>Lachnospirales</taxon>
        <taxon>Lachnospiraceae</taxon>
        <taxon>Diplocloster</taxon>
    </lineage>
</organism>